<reference evidence="2 3" key="1">
    <citation type="submission" date="2019-03" db="EMBL/GenBank/DDBJ databases">
        <title>Genomic Encyclopedia of Type Strains, Phase IV (KMG-IV): sequencing the most valuable type-strain genomes for metagenomic binning, comparative biology and taxonomic classification.</title>
        <authorList>
            <person name="Goeker M."/>
        </authorList>
    </citation>
    <scope>NUCLEOTIDE SEQUENCE [LARGE SCALE GENOMIC DNA]</scope>
    <source>
        <strain evidence="2 3">DSM 26752</strain>
    </source>
</reference>
<evidence type="ECO:0000313" key="2">
    <source>
        <dbReference type="EMBL" id="TCS88750.1"/>
    </source>
</evidence>
<keyword evidence="3" id="KW-1185">Reference proteome</keyword>
<evidence type="ECO:0000256" key="1">
    <source>
        <dbReference type="SAM" id="Phobius"/>
    </source>
</evidence>
<comment type="caution">
    <text evidence="2">The sequence shown here is derived from an EMBL/GenBank/DDBJ whole genome shotgun (WGS) entry which is preliminary data.</text>
</comment>
<keyword evidence="1" id="KW-0812">Transmembrane</keyword>
<accession>A0A4R3KWB3</accession>
<feature type="transmembrane region" description="Helical" evidence="1">
    <location>
        <begin position="39"/>
        <end position="61"/>
    </location>
</feature>
<dbReference type="Proteomes" id="UP000294567">
    <property type="component" value="Unassembled WGS sequence"/>
</dbReference>
<feature type="transmembrane region" description="Helical" evidence="1">
    <location>
        <begin position="12"/>
        <end position="33"/>
    </location>
</feature>
<gene>
    <name evidence="2" type="ORF">EDD65_107106</name>
</gene>
<dbReference type="OrthoDB" id="1707485at2"/>
<sequence length="163" mass="19212">MEQIVERKEKPVMRIFLVVLAAALSIDFIIFFLNKINKTLPYISTLITIALVVLSCSYILIKYFSKYSYTLEEEYLVFHRIIGSKRFEMLRVHYSDLIGILPKGKVNNLKKPSYKFIFDKNSELIYVGKFKENEKSMTFLFSPSEEILVHLKEKMKKRSEKHG</sequence>
<dbReference type="AlphaFoldDB" id="A0A4R3KWB3"/>
<evidence type="ECO:0000313" key="3">
    <source>
        <dbReference type="Proteomes" id="UP000294567"/>
    </source>
</evidence>
<protein>
    <recommendedName>
        <fullName evidence="4">PH (Pleckstrin Homology) domain-containing protein</fullName>
    </recommendedName>
</protein>
<name>A0A4R3KWB3_9FIRM</name>
<evidence type="ECO:0008006" key="4">
    <source>
        <dbReference type="Google" id="ProtNLM"/>
    </source>
</evidence>
<keyword evidence="1" id="KW-1133">Transmembrane helix</keyword>
<dbReference type="EMBL" id="SMAE01000007">
    <property type="protein sequence ID" value="TCS88750.1"/>
    <property type="molecule type" value="Genomic_DNA"/>
</dbReference>
<keyword evidence="1" id="KW-0472">Membrane</keyword>
<organism evidence="2 3">
    <name type="scientific">Keratinibaculum paraultunense</name>
    <dbReference type="NCBI Taxonomy" id="1278232"/>
    <lineage>
        <taxon>Bacteria</taxon>
        <taxon>Bacillati</taxon>
        <taxon>Bacillota</taxon>
        <taxon>Tissierellia</taxon>
        <taxon>Tissierellales</taxon>
        <taxon>Tepidimicrobiaceae</taxon>
        <taxon>Keratinibaculum</taxon>
    </lineage>
</organism>
<dbReference type="RefSeq" id="WP_132027817.1">
    <property type="nucleotide sequence ID" value="NZ_CP068564.1"/>
</dbReference>
<proteinExistence type="predicted"/>